<proteinExistence type="predicted"/>
<dbReference type="EMBL" id="JAWLKB010000004">
    <property type="protein sequence ID" value="MDV6267069.1"/>
    <property type="molecule type" value="Genomic_DNA"/>
</dbReference>
<name>A0ABU4BSK5_RHOGO</name>
<dbReference type="Gene3D" id="3.30.2320.10">
    <property type="entry name" value="hypothetical protein PF0899 domain"/>
    <property type="match status" value="1"/>
</dbReference>
<dbReference type="SUPFAM" id="SSF56563">
    <property type="entry name" value="Major capsid protein gp5"/>
    <property type="match status" value="1"/>
</dbReference>
<protein>
    <submittedName>
        <fullName evidence="4">Phage major capsid protein</fullName>
    </submittedName>
</protein>
<keyword evidence="5" id="KW-1185">Reference proteome</keyword>
<dbReference type="InterPro" id="IPR024455">
    <property type="entry name" value="Phage_capsid"/>
</dbReference>
<dbReference type="Proteomes" id="UP001185927">
    <property type="component" value="Unassembled WGS sequence"/>
</dbReference>
<comment type="subcellular location">
    <subcellularLocation>
        <location evidence="1">Virion</location>
    </subcellularLocation>
</comment>
<feature type="domain" description="Phage capsid-like C-terminal" evidence="3">
    <location>
        <begin position="134"/>
        <end position="412"/>
    </location>
</feature>
<reference evidence="4 5" key="1">
    <citation type="submission" date="2023-10" db="EMBL/GenBank/DDBJ databases">
        <title>Development of a sustainable strategy for remediation of hydrocarbon-contaminated territories based on the waste exchange concept.</title>
        <authorList>
            <person name="Krivoruchko A."/>
        </authorList>
    </citation>
    <scope>NUCLEOTIDE SEQUENCE [LARGE SCALE GENOMIC DNA]</scope>
    <source>
        <strain evidence="4 5">IEGM 1203</strain>
    </source>
</reference>
<evidence type="ECO:0000313" key="4">
    <source>
        <dbReference type="EMBL" id="MDV6267069.1"/>
    </source>
</evidence>
<evidence type="ECO:0000256" key="2">
    <source>
        <dbReference type="SAM" id="MobiDB-lite"/>
    </source>
</evidence>
<gene>
    <name evidence="4" type="ORF">R3Q16_10685</name>
</gene>
<dbReference type="Gene3D" id="3.30.2400.10">
    <property type="entry name" value="Major capsid protein gp5"/>
    <property type="match status" value="1"/>
</dbReference>
<organism evidence="4 5">
    <name type="scientific">Rhodococcus globerulus</name>
    <dbReference type="NCBI Taxonomy" id="33008"/>
    <lineage>
        <taxon>Bacteria</taxon>
        <taxon>Bacillati</taxon>
        <taxon>Actinomycetota</taxon>
        <taxon>Actinomycetes</taxon>
        <taxon>Mycobacteriales</taxon>
        <taxon>Nocardiaceae</taxon>
        <taxon>Rhodococcus</taxon>
    </lineage>
</organism>
<evidence type="ECO:0000256" key="1">
    <source>
        <dbReference type="ARBA" id="ARBA00004328"/>
    </source>
</evidence>
<comment type="caution">
    <text evidence="4">The sequence shown here is derived from an EMBL/GenBank/DDBJ whole genome shotgun (WGS) entry which is preliminary data.</text>
</comment>
<feature type="region of interest" description="Disordered" evidence="2">
    <location>
        <begin position="67"/>
        <end position="89"/>
    </location>
</feature>
<accession>A0ABU4BSK5</accession>
<sequence>MNLREKRAATYAQAQKIVTDAKAANVELTADQAKEVQGLVDQVKGFDKDIAEALKSEALIGAIDALGAAPEGDSPTDDSDDQPAKSLGNHFVKHAGPRLKSLQGVNGASITVPEFRRKAAADAQSTGAAGYAGVLTQVDRTIVQAYRPGPVIADLLGKGAIADGNNSISYFVEKAREGNFAAVAEGGTKPQLHYVDPEPVTDKLRKIAGFIQFTDEMLTDLDFVVSEIDQRLLYDLAMQEEFQLLSGTGVGANVLGLLNRSGIQTELRGNAASGDTIADTIFRAITKVQTATGLTADGVVVNPLDYQALRLTKDANDQYYGGGYFSGQYGNGAVPGSPSIWGLPTVVSPAVVAGTALVANFSQAATLYRQGGVQVDSTTSHGDNFVNGVVTLRAKERVALAVRKPLAFVKVTTTPAA</sequence>
<evidence type="ECO:0000259" key="3">
    <source>
        <dbReference type="Pfam" id="PF05065"/>
    </source>
</evidence>
<dbReference type="NCBIfam" id="TIGR01554">
    <property type="entry name" value="major_cap_HK97"/>
    <property type="match status" value="1"/>
</dbReference>
<evidence type="ECO:0000313" key="5">
    <source>
        <dbReference type="Proteomes" id="UP001185927"/>
    </source>
</evidence>
<dbReference type="RefSeq" id="WP_317541279.1">
    <property type="nucleotide sequence ID" value="NZ_JAWLKB010000004.1"/>
</dbReference>
<dbReference type="Pfam" id="PF05065">
    <property type="entry name" value="Phage_capsid"/>
    <property type="match status" value="1"/>
</dbReference>
<dbReference type="InterPro" id="IPR054612">
    <property type="entry name" value="Phage_capsid-like_C"/>
</dbReference>